<feature type="region of interest" description="Disordered" evidence="2">
    <location>
        <begin position="1"/>
        <end position="29"/>
    </location>
</feature>
<dbReference type="Ensembl" id="ENSTGUT00000027250.1">
    <property type="protein sequence ID" value="ENSTGUP00000030156.1"/>
    <property type="gene ID" value="ENSTGUG00000027622.1"/>
</dbReference>
<name>A0A674H5Q8_TAEGU</name>
<feature type="domain" description="Tubulin epsilon and delta complex protein 1" evidence="3">
    <location>
        <begin position="264"/>
        <end position="437"/>
    </location>
</feature>
<accession>A0A674H5Q8</accession>
<gene>
    <name evidence="4" type="primary">TEDC1</name>
</gene>
<evidence type="ECO:0000259" key="3">
    <source>
        <dbReference type="Pfam" id="PF14970"/>
    </source>
</evidence>
<dbReference type="PANTHER" id="PTHR35076">
    <property type="entry name" value="TUBULIN EPSILON AND DELTA COMPLEX PROTEIN 1"/>
    <property type="match status" value="1"/>
</dbReference>
<evidence type="ECO:0000313" key="4">
    <source>
        <dbReference type="Ensembl" id="ENSTGUP00000030156.1"/>
    </source>
</evidence>
<protein>
    <submittedName>
        <fullName evidence="4">Tubulin epsilon and delta complex 1</fullName>
    </submittedName>
</protein>
<feature type="coiled-coil region" evidence="1">
    <location>
        <begin position="465"/>
        <end position="492"/>
    </location>
</feature>
<proteinExistence type="predicted"/>
<keyword evidence="1" id="KW-0175">Coiled coil</keyword>
<organism evidence="4 5">
    <name type="scientific">Taeniopygia guttata</name>
    <name type="common">Zebra finch</name>
    <name type="synonym">Poephila guttata</name>
    <dbReference type="NCBI Taxonomy" id="59729"/>
    <lineage>
        <taxon>Eukaryota</taxon>
        <taxon>Metazoa</taxon>
        <taxon>Chordata</taxon>
        <taxon>Craniata</taxon>
        <taxon>Vertebrata</taxon>
        <taxon>Euteleostomi</taxon>
        <taxon>Archelosauria</taxon>
        <taxon>Archosauria</taxon>
        <taxon>Dinosauria</taxon>
        <taxon>Saurischia</taxon>
        <taxon>Theropoda</taxon>
        <taxon>Coelurosauria</taxon>
        <taxon>Aves</taxon>
        <taxon>Neognathae</taxon>
        <taxon>Neoaves</taxon>
        <taxon>Telluraves</taxon>
        <taxon>Australaves</taxon>
        <taxon>Passeriformes</taxon>
        <taxon>Passeroidea</taxon>
        <taxon>Estrildidae</taxon>
        <taxon>Estrildinae</taxon>
        <taxon>Taeniopygia</taxon>
    </lineage>
</organism>
<dbReference type="InterPro" id="IPR027996">
    <property type="entry name" value="TEDC1_dom"/>
</dbReference>
<dbReference type="AlphaFoldDB" id="A0A674H5Q8"/>
<reference evidence="4 5" key="1">
    <citation type="journal article" date="2010" name="Nature">
        <title>The genome of a songbird.</title>
        <authorList>
            <person name="Warren W.C."/>
            <person name="Clayton D.F."/>
            <person name="Ellegren H."/>
            <person name="Arnold A.P."/>
            <person name="Hillier L.W."/>
            <person name="Kunstner A."/>
            <person name="Searle S."/>
            <person name="White S."/>
            <person name="Vilella A.J."/>
            <person name="Fairley S."/>
            <person name="Heger A."/>
            <person name="Kong L."/>
            <person name="Ponting C.P."/>
            <person name="Jarvis E.D."/>
            <person name="Mello C.V."/>
            <person name="Minx P."/>
            <person name="Lovell P."/>
            <person name="Velho T.A."/>
            <person name="Ferris M."/>
            <person name="Balakrishnan C.N."/>
            <person name="Sinha S."/>
            <person name="Blatti C."/>
            <person name="London S.E."/>
            <person name="Li Y."/>
            <person name="Lin Y.C."/>
            <person name="George J."/>
            <person name="Sweedler J."/>
            <person name="Southey B."/>
            <person name="Gunaratne P."/>
            <person name="Watson M."/>
            <person name="Nam K."/>
            <person name="Backstrom N."/>
            <person name="Smeds L."/>
            <person name="Nabholz B."/>
            <person name="Itoh Y."/>
            <person name="Whitney O."/>
            <person name="Pfenning A.R."/>
            <person name="Howard J."/>
            <person name="Volker M."/>
            <person name="Skinner B.M."/>
            <person name="Griffin D.K."/>
            <person name="Ye L."/>
            <person name="McLaren W.M."/>
            <person name="Flicek P."/>
            <person name="Quesada V."/>
            <person name="Velasco G."/>
            <person name="Lopez-Otin C."/>
            <person name="Puente X.S."/>
            <person name="Olender T."/>
            <person name="Lancet D."/>
            <person name="Smit A.F."/>
            <person name="Hubley R."/>
            <person name="Konkel M.K."/>
            <person name="Walker J.A."/>
            <person name="Batzer M.A."/>
            <person name="Gu W."/>
            <person name="Pollock D.D."/>
            <person name="Chen L."/>
            <person name="Cheng Z."/>
            <person name="Eichler E.E."/>
            <person name="Stapley J."/>
            <person name="Slate J."/>
            <person name="Ekblom R."/>
            <person name="Birkhead T."/>
            <person name="Burke T."/>
            <person name="Burt D."/>
            <person name="Scharff C."/>
            <person name="Adam I."/>
            <person name="Richard H."/>
            <person name="Sultan M."/>
            <person name="Soldatov A."/>
            <person name="Lehrach H."/>
            <person name="Edwards S.V."/>
            <person name="Yang S.P."/>
            <person name="Li X."/>
            <person name="Graves T."/>
            <person name="Fulton L."/>
            <person name="Nelson J."/>
            <person name="Chinwalla A."/>
            <person name="Hou S."/>
            <person name="Mardis E.R."/>
            <person name="Wilson R.K."/>
        </authorList>
    </citation>
    <scope>NUCLEOTIDE SEQUENCE [LARGE SCALE GENOMIC DNA]</scope>
</reference>
<dbReference type="Pfam" id="PF14970">
    <property type="entry name" value="TEDC1"/>
    <property type="match status" value="1"/>
</dbReference>
<dbReference type="PANTHER" id="PTHR35076:SF1">
    <property type="entry name" value="TUBULIN EPSILON AND DELTA COMPLEX PROTEIN 1"/>
    <property type="match status" value="1"/>
</dbReference>
<evidence type="ECO:0000313" key="5">
    <source>
        <dbReference type="Proteomes" id="UP000007754"/>
    </source>
</evidence>
<reference evidence="4" key="3">
    <citation type="submission" date="2025-09" db="UniProtKB">
        <authorList>
            <consortium name="Ensembl"/>
        </authorList>
    </citation>
    <scope>IDENTIFICATION</scope>
</reference>
<dbReference type="OMA" id="FIPPMKT"/>
<feature type="compositionally biased region" description="Basic residues" evidence="2">
    <location>
        <begin position="1"/>
        <end position="11"/>
    </location>
</feature>
<evidence type="ECO:0000256" key="1">
    <source>
        <dbReference type="SAM" id="Coils"/>
    </source>
</evidence>
<sequence>MRAGRDHRRSGRCGDMQGHAETSRAMQGHAGRCREVQEHAWRCRDIQGGAGRCREMQGGAGTCRMMQGHAGRCRDMQDDEGTCRMMQGHAGICRAMQGGTGTCRMMQGVAGTCRMMQGHAGICRAMQGGAGTCRQGWLTRSAPPRGQGALPRAAGPEGRSRWGRSGAMRGQHREQHREQRREQHRERGPALPAAVGALCRALPPRARPAPDTLRRARFDRPQASLDFWKLLYVLLKQIHGGRWTESDAIGAQVSFVKWALWYHGYGRPQLQRLPADGSAGSRELLLAFSWLLHSPGLLEQLLARNRVQPGDQTSVCTCEDELPSSQEGTSEAGPEERVDVRYLQWLNGRLRLQWCSLHAQHQEQCKLWYKIHLFTSGSHMDQNLGHFSVTETDLISQPENYKQLLQLLDSETKQLEAFLEWKQLEPVYWQWMETVLDNMAEEGNMCESQDVHVEKRRLPEATPWAAKLTGQMDRLSRDLLSLQEHLHQLVAQRKAAWWEKVATREELQKERFSATARKIQESTELKLRGLTSLCAPKKKMHGLCRLVLRSKHPAGRMGFGQCGSKEAVAAVSAAEVITELQVREASLQRELQQLRQQCRHRLDGIAESLEGVICISP</sequence>
<feature type="compositionally biased region" description="Basic and acidic residues" evidence="2">
    <location>
        <begin position="171"/>
        <end position="188"/>
    </location>
</feature>
<dbReference type="Proteomes" id="UP000007754">
    <property type="component" value="Chromosome 8"/>
</dbReference>
<dbReference type="GeneTree" id="ENSGT00390000011474"/>
<feature type="region of interest" description="Disordered" evidence="2">
    <location>
        <begin position="141"/>
        <end position="188"/>
    </location>
</feature>
<keyword evidence="5" id="KW-1185">Reference proteome</keyword>
<dbReference type="InterPro" id="IPR043535">
    <property type="entry name" value="TEDC1"/>
</dbReference>
<dbReference type="InParanoid" id="A0A674H5Q8"/>
<reference evidence="4" key="2">
    <citation type="submission" date="2025-08" db="UniProtKB">
        <authorList>
            <consortium name="Ensembl"/>
        </authorList>
    </citation>
    <scope>IDENTIFICATION</scope>
</reference>
<evidence type="ECO:0000256" key="2">
    <source>
        <dbReference type="SAM" id="MobiDB-lite"/>
    </source>
</evidence>